<keyword evidence="4" id="KW-1185">Reference proteome</keyword>
<dbReference type="Proteomes" id="UP001485459">
    <property type="component" value="Chromosome"/>
</dbReference>
<proteinExistence type="predicted"/>
<sequence>MKKLKYPLFLIAAVMLAPACNKDFLNQVPDDRITIEQVFKRRKYSEEYLANIYNTLPNDAYRNTSPWEGMSDDADITYDRPGAGYDTYPANLGNWSAASNYFNYWSKYYQGIRSATFFMQNIGGNDEILALPNGGDLIAQYAAEARALRAYYYWCLVRQYGPVILLGDTPIAGDLEPGAAEMQLPRNSYDECVDYIVSQLDLAAQHLPPHFTDQSETEYGRVTQAFCKAVKSQVTLYAASAQFNGNNDYSGFNNKDGKQLISTQYDPNKWKRAADAAKEVIDGFDFSLYRKNGPDGSFDPYLSTRDVFLDPWNSEVIFARTTMGFQAGSVRFRRASAADMQPWR</sequence>
<feature type="chain" id="PRO_5047393115" evidence="1">
    <location>
        <begin position="20"/>
        <end position="344"/>
    </location>
</feature>
<feature type="signal peptide" evidence="1">
    <location>
        <begin position="1"/>
        <end position="19"/>
    </location>
</feature>
<dbReference type="InterPro" id="IPR011990">
    <property type="entry name" value="TPR-like_helical_dom_sf"/>
</dbReference>
<dbReference type="SUPFAM" id="SSF48452">
    <property type="entry name" value="TPR-like"/>
    <property type="match status" value="1"/>
</dbReference>
<gene>
    <name evidence="3" type="ORF">WJU16_08120</name>
</gene>
<protein>
    <submittedName>
        <fullName evidence="3">RagB/SusD family nutrient uptake outer membrane protein</fullName>
    </submittedName>
</protein>
<evidence type="ECO:0000256" key="1">
    <source>
        <dbReference type="SAM" id="SignalP"/>
    </source>
</evidence>
<keyword evidence="1" id="KW-0732">Signal</keyword>
<name>A0ABZ2YT65_9BACT</name>
<reference evidence="4" key="1">
    <citation type="submission" date="2024-03" db="EMBL/GenBank/DDBJ databases">
        <title>Chitinophaga horti sp. nov., isolated from garden soil.</title>
        <authorList>
            <person name="Lee D.S."/>
            <person name="Han D.M."/>
            <person name="Baek J.H."/>
            <person name="Choi D.G."/>
            <person name="Jeon J.H."/>
            <person name="Jeon C.O."/>
        </authorList>
    </citation>
    <scope>NUCLEOTIDE SEQUENCE [LARGE SCALE GENOMIC DNA]</scope>
    <source>
        <strain evidence="4">GPA1</strain>
    </source>
</reference>
<evidence type="ECO:0000259" key="2">
    <source>
        <dbReference type="Pfam" id="PF14322"/>
    </source>
</evidence>
<dbReference type="Gene3D" id="1.25.40.390">
    <property type="match status" value="1"/>
</dbReference>
<feature type="domain" description="SusD-like N-terminal" evidence="2">
    <location>
        <begin position="23"/>
        <end position="235"/>
    </location>
</feature>
<dbReference type="RefSeq" id="WP_341837821.1">
    <property type="nucleotide sequence ID" value="NZ_CP149822.1"/>
</dbReference>
<accession>A0ABZ2YT65</accession>
<evidence type="ECO:0000313" key="4">
    <source>
        <dbReference type="Proteomes" id="UP001485459"/>
    </source>
</evidence>
<dbReference type="EMBL" id="CP149822">
    <property type="protein sequence ID" value="WZN42999.1"/>
    <property type="molecule type" value="Genomic_DNA"/>
</dbReference>
<evidence type="ECO:0000313" key="3">
    <source>
        <dbReference type="EMBL" id="WZN42999.1"/>
    </source>
</evidence>
<dbReference type="InterPro" id="IPR033985">
    <property type="entry name" value="SusD-like_N"/>
</dbReference>
<organism evidence="3 4">
    <name type="scientific">Chitinophaga pollutisoli</name>
    <dbReference type="NCBI Taxonomy" id="3133966"/>
    <lineage>
        <taxon>Bacteria</taxon>
        <taxon>Pseudomonadati</taxon>
        <taxon>Bacteroidota</taxon>
        <taxon>Chitinophagia</taxon>
        <taxon>Chitinophagales</taxon>
        <taxon>Chitinophagaceae</taxon>
        <taxon>Chitinophaga</taxon>
    </lineage>
</organism>
<dbReference type="Pfam" id="PF14322">
    <property type="entry name" value="SusD-like_3"/>
    <property type="match status" value="1"/>
</dbReference>